<evidence type="ECO:0000313" key="2">
    <source>
        <dbReference type="EMBL" id="NEU67677.1"/>
    </source>
</evidence>
<keyword evidence="1" id="KW-0732">Signal</keyword>
<protein>
    <submittedName>
        <fullName evidence="2">Alpha/beta fold hydrolase</fullName>
    </submittedName>
</protein>
<reference evidence="2 3" key="1">
    <citation type="submission" date="2020-02" db="EMBL/GenBank/DDBJ databases">
        <title>Draft genome sequence of two Spirosoma agri KCTC 52727 and Spirosoma terrae KCTC 52035.</title>
        <authorList>
            <person name="Rojas J."/>
            <person name="Ambika Manirajan B."/>
            <person name="Ratering S."/>
            <person name="Suarez C."/>
            <person name="Schnell S."/>
        </authorList>
    </citation>
    <scope>NUCLEOTIDE SEQUENCE [LARGE SCALE GENOMIC DNA]</scope>
    <source>
        <strain evidence="2 3">KCTC 52727</strain>
    </source>
</reference>
<dbReference type="SUPFAM" id="SSF53474">
    <property type="entry name" value="alpha/beta-Hydrolases"/>
    <property type="match status" value="1"/>
</dbReference>
<dbReference type="GO" id="GO:0016042">
    <property type="term" value="P:lipid catabolic process"/>
    <property type="evidence" value="ECO:0007669"/>
    <property type="project" value="InterPro"/>
</dbReference>
<accession>A0A6M0III5</accession>
<dbReference type="EMBL" id="JAAGNZ010000001">
    <property type="protein sequence ID" value="NEU67677.1"/>
    <property type="molecule type" value="Genomic_DNA"/>
</dbReference>
<feature type="chain" id="PRO_5026967628" evidence="1">
    <location>
        <begin position="20"/>
        <end position="393"/>
    </location>
</feature>
<dbReference type="PANTHER" id="PTHR34853">
    <property type="match status" value="1"/>
</dbReference>
<dbReference type="Proteomes" id="UP000477386">
    <property type="component" value="Unassembled WGS sequence"/>
</dbReference>
<dbReference type="InterPro" id="IPR029058">
    <property type="entry name" value="AB_hydrolase_fold"/>
</dbReference>
<dbReference type="Gene3D" id="1.10.260.160">
    <property type="match status" value="1"/>
</dbReference>
<feature type="signal peptide" evidence="1">
    <location>
        <begin position="1"/>
        <end position="19"/>
    </location>
</feature>
<proteinExistence type="predicted"/>
<sequence length="393" mass="43559">MKKKLLVAFVFGCLFVFSACSPPSTPPKPVLISSSQLVFYTNAVLRLLTSTNDSLTYQPADYQVSVNRIVYQTTLTDGTTITASGIVYLPNQLDSTSNRYPLLSFQHPTAFSNTEVPSGTNFGAASFSYPLYFATHGYIVACPDYIGYGAADHVPHNYEHRQTLAQATVDMMLATKAFLAQKGVPWTNQLFLAGYSEGGFATLSAQQLLEEKYGQELPLSGSSCGAGPYAMSDFFRYVTQNTTVGGIANYIYAWETLSYNRIYGLNKPVSYYFKAPYAEQITQSLDSTRSITASFDQLCTDEFRADVRNPLSPFGKALADNDLTTWHTATATQLIHSQQDEIIPFLTSQQTYTAMRQRGSANLHLVAIPSGSHVPTEVLFMRRSLDWFEQLKK</sequence>
<keyword evidence="3" id="KW-1185">Reference proteome</keyword>
<dbReference type="Pfam" id="PF03583">
    <property type="entry name" value="LIP"/>
    <property type="match status" value="1"/>
</dbReference>
<evidence type="ECO:0000256" key="1">
    <source>
        <dbReference type="SAM" id="SignalP"/>
    </source>
</evidence>
<dbReference type="Gene3D" id="3.40.50.1820">
    <property type="entry name" value="alpha/beta hydrolase"/>
    <property type="match status" value="1"/>
</dbReference>
<dbReference type="InterPro" id="IPR005152">
    <property type="entry name" value="Lipase_secreted"/>
</dbReference>
<gene>
    <name evidence="2" type="ORF">GK091_12365</name>
</gene>
<comment type="caution">
    <text evidence="2">The sequence shown here is derived from an EMBL/GenBank/DDBJ whole genome shotgun (WGS) entry which is preliminary data.</text>
</comment>
<dbReference type="RefSeq" id="WP_164038096.1">
    <property type="nucleotide sequence ID" value="NZ_JAAGNZ010000001.1"/>
</dbReference>
<name>A0A6M0III5_9BACT</name>
<dbReference type="AlphaFoldDB" id="A0A6M0III5"/>
<dbReference type="PIRSF" id="PIRSF029171">
    <property type="entry name" value="Esterase_LipA"/>
    <property type="match status" value="1"/>
</dbReference>
<dbReference type="PANTHER" id="PTHR34853:SF1">
    <property type="entry name" value="LIPASE 5"/>
    <property type="match status" value="1"/>
</dbReference>
<organism evidence="2 3">
    <name type="scientific">Spirosoma agri</name>
    <dbReference type="NCBI Taxonomy" id="1987381"/>
    <lineage>
        <taxon>Bacteria</taxon>
        <taxon>Pseudomonadati</taxon>
        <taxon>Bacteroidota</taxon>
        <taxon>Cytophagia</taxon>
        <taxon>Cytophagales</taxon>
        <taxon>Cytophagaceae</taxon>
        <taxon>Spirosoma</taxon>
    </lineage>
</organism>
<dbReference type="PROSITE" id="PS51257">
    <property type="entry name" value="PROKAR_LIPOPROTEIN"/>
    <property type="match status" value="1"/>
</dbReference>
<dbReference type="GO" id="GO:0004806">
    <property type="term" value="F:triacylglycerol lipase activity"/>
    <property type="evidence" value="ECO:0007669"/>
    <property type="project" value="InterPro"/>
</dbReference>
<evidence type="ECO:0000313" key="3">
    <source>
        <dbReference type="Proteomes" id="UP000477386"/>
    </source>
</evidence>
<keyword evidence="2" id="KW-0378">Hydrolase</keyword>